<evidence type="ECO:0000256" key="1">
    <source>
        <dbReference type="SAM" id="MobiDB-lite"/>
    </source>
</evidence>
<feature type="compositionally biased region" description="Low complexity" evidence="1">
    <location>
        <begin position="196"/>
        <end position="213"/>
    </location>
</feature>
<sequence>MDDEYESVLLIIRECFVYKIPPRTAARGYRAAEWGDLGSSFLWKGRLRIISKGKKCEIRMEDNSTGELFAVCPYEVHSNSVEAVLDSSRYFVLKIESDGRHAFIGMGFQERTDAFDFNVTLQDFVKQLRAEKEAVERAAHADTTPKKDYSLKEGQTINITIGNVGAKRTRQKPANSSPSGSSSDGLVPLLPPPPSASQVKQQQQQKQQHQPFF</sequence>
<protein>
    <recommendedName>
        <fullName evidence="2">NECAP PHear domain-containing protein</fullName>
    </recommendedName>
</protein>
<dbReference type="PANTHER" id="PTHR12847:SF9">
    <property type="entry name" value="NECAP-LIKE PROTEIN CG9132"/>
    <property type="match status" value="1"/>
</dbReference>
<feature type="domain" description="NECAP PHear" evidence="2">
    <location>
        <begin position="5"/>
        <end position="162"/>
    </location>
</feature>
<dbReference type="SUPFAM" id="SSF50729">
    <property type="entry name" value="PH domain-like"/>
    <property type="match status" value="1"/>
</dbReference>
<dbReference type="InterPro" id="IPR011993">
    <property type="entry name" value="PH-like_dom_sf"/>
</dbReference>
<dbReference type="Gene3D" id="2.30.29.30">
    <property type="entry name" value="Pleckstrin-homology domain (PH domain)/Phosphotyrosine-binding domain (PTB)"/>
    <property type="match status" value="1"/>
</dbReference>
<dbReference type="PANTHER" id="PTHR12847">
    <property type="entry name" value="ATP-BINDING CASSETTE ABC TRANSPORTER-RELATED"/>
    <property type="match status" value="1"/>
</dbReference>
<dbReference type="InterPro" id="IPR012466">
    <property type="entry name" value="NECAP_PHear"/>
</dbReference>
<evidence type="ECO:0000313" key="3">
    <source>
        <dbReference type="EMBL" id="OAC98877.1"/>
    </source>
</evidence>
<dbReference type="Proteomes" id="UP000077051">
    <property type="component" value="Unassembled WGS sequence"/>
</dbReference>
<dbReference type="CDD" id="cd13228">
    <property type="entry name" value="PHear_NECAP"/>
    <property type="match status" value="1"/>
</dbReference>
<dbReference type="GO" id="GO:0006897">
    <property type="term" value="P:endocytosis"/>
    <property type="evidence" value="ECO:0007669"/>
    <property type="project" value="InterPro"/>
</dbReference>
<feature type="compositionally biased region" description="Low complexity" evidence="1">
    <location>
        <begin position="173"/>
        <end position="188"/>
    </location>
</feature>
<dbReference type="STRING" id="747725.A0A168HJZ4"/>
<dbReference type="Pfam" id="PF07933">
    <property type="entry name" value="DUF1681"/>
    <property type="match status" value="1"/>
</dbReference>
<proteinExistence type="predicted"/>
<comment type="caution">
    <text evidence="3">The sequence shown here is derived from an EMBL/GenBank/DDBJ whole genome shotgun (WGS) entry which is preliminary data.</text>
</comment>
<evidence type="ECO:0000259" key="2">
    <source>
        <dbReference type="Pfam" id="PF07933"/>
    </source>
</evidence>
<feature type="region of interest" description="Disordered" evidence="1">
    <location>
        <begin position="160"/>
        <end position="213"/>
    </location>
</feature>
<dbReference type="EMBL" id="AMYB01000009">
    <property type="protein sequence ID" value="OAC98877.1"/>
    <property type="molecule type" value="Genomic_DNA"/>
</dbReference>
<keyword evidence="4" id="KW-1185">Reference proteome</keyword>
<organism evidence="3 4">
    <name type="scientific">Mucor lusitanicus CBS 277.49</name>
    <dbReference type="NCBI Taxonomy" id="747725"/>
    <lineage>
        <taxon>Eukaryota</taxon>
        <taxon>Fungi</taxon>
        <taxon>Fungi incertae sedis</taxon>
        <taxon>Mucoromycota</taxon>
        <taxon>Mucoromycotina</taxon>
        <taxon>Mucoromycetes</taxon>
        <taxon>Mucorales</taxon>
        <taxon>Mucorineae</taxon>
        <taxon>Mucoraceae</taxon>
        <taxon>Mucor</taxon>
    </lineage>
</organism>
<gene>
    <name evidence="3" type="ORF">MUCCIDRAFT_157336</name>
</gene>
<name>A0A168HJZ4_MUCCL</name>
<dbReference type="VEuPathDB" id="FungiDB:MUCCIDRAFT_157336"/>
<dbReference type="OrthoDB" id="10265489at2759"/>
<accession>A0A168HJZ4</accession>
<dbReference type="GO" id="GO:0030125">
    <property type="term" value="C:clathrin vesicle coat"/>
    <property type="evidence" value="ECO:0007669"/>
    <property type="project" value="TreeGrafter"/>
</dbReference>
<dbReference type="AlphaFoldDB" id="A0A168HJZ4"/>
<reference evidence="3 4" key="1">
    <citation type="submission" date="2015-06" db="EMBL/GenBank/DDBJ databases">
        <title>Expansion of signal transduction pathways in fungi by whole-genome duplication.</title>
        <authorList>
            <consortium name="DOE Joint Genome Institute"/>
            <person name="Corrochano L.M."/>
            <person name="Kuo A."/>
            <person name="Marcet-Houben M."/>
            <person name="Polaino S."/>
            <person name="Salamov A."/>
            <person name="Villalobos J.M."/>
            <person name="Alvarez M.I."/>
            <person name="Avalos J."/>
            <person name="Benito E.P."/>
            <person name="Benoit I."/>
            <person name="Burger G."/>
            <person name="Camino L.P."/>
            <person name="Canovas D."/>
            <person name="Cerda-Olmedo E."/>
            <person name="Cheng J.-F."/>
            <person name="Dominguez A."/>
            <person name="Elias M."/>
            <person name="Eslava A.P."/>
            <person name="Glaser F."/>
            <person name="Grimwood J."/>
            <person name="Gutierrez G."/>
            <person name="Heitman J."/>
            <person name="Henrissat B."/>
            <person name="Iturriaga E.A."/>
            <person name="Lang B.F."/>
            <person name="Lavin J.L."/>
            <person name="Lee S."/>
            <person name="Li W."/>
            <person name="Lindquist E."/>
            <person name="Lopez-Garcia S."/>
            <person name="Luque E.M."/>
            <person name="Marcos A.T."/>
            <person name="Martin J."/>
            <person name="Mccluskey K."/>
            <person name="Medina H.R."/>
            <person name="Miralles-Duran A."/>
            <person name="Miyazaki A."/>
            <person name="Munoz-Torres E."/>
            <person name="Oguiza J.A."/>
            <person name="Ohm R."/>
            <person name="Olmedo M."/>
            <person name="Orejas M."/>
            <person name="Ortiz-Castellanos L."/>
            <person name="Pisabarro A.G."/>
            <person name="Rodriguez-Romero J."/>
            <person name="Ruiz-Herrera J."/>
            <person name="Ruiz-Vazquez R."/>
            <person name="Sanz C."/>
            <person name="Schackwitz W."/>
            <person name="Schmutz J."/>
            <person name="Shahriari M."/>
            <person name="Shelest E."/>
            <person name="Silva-Franco F."/>
            <person name="Soanes D."/>
            <person name="Syed K."/>
            <person name="Tagua V.G."/>
            <person name="Talbot N.J."/>
            <person name="Thon M."/>
            <person name="De Vries R.P."/>
            <person name="Wiebenga A."/>
            <person name="Yadav J.S."/>
            <person name="Braun E.L."/>
            <person name="Baker S."/>
            <person name="Garre V."/>
            <person name="Horwitz B."/>
            <person name="Torres-Martinez S."/>
            <person name="Idnurm A."/>
            <person name="Herrera-Estrella A."/>
            <person name="Gabaldon T."/>
            <person name="Grigoriev I.V."/>
        </authorList>
    </citation>
    <scope>NUCLEOTIDE SEQUENCE [LARGE SCALE GENOMIC DNA]</scope>
    <source>
        <strain evidence="3 4">CBS 277.49</strain>
    </source>
</reference>
<evidence type="ECO:0000313" key="4">
    <source>
        <dbReference type="Proteomes" id="UP000077051"/>
    </source>
</evidence>